<comment type="caution">
    <text evidence="1">The sequence shown here is derived from an EMBL/GenBank/DDBJ whole genome shotgun (WGS) entry which is preliminary data.</text>
</comment>
<evidence type="ECO:0000313" key="1">
    <source>
        <dbReference type="EMBL" id="EOL45766.1"/>
    </source>
</evidence>
<dbReference type="EMBL" id="AJAU01000017">
    <property type="protein sequence ID" value="EOL45766.1"/>
    <property type="molecule type" value="Genomic_DNA"/>
</dbReference>
<gene>
    <name evidence="1" type="ORF">UC7_01563</name>
</gene>
<sequence length="65" mass="7171">MKEISNTSIDFEWQSIQIAKELTIAKLNSASATTTNADVGKHIGEMYLSIHEAVQKSFIKADTKS</sequence>
<dbReference type="AlphaFoldDB" id="R3WCZ0"/>
<dbReference type="Proteomes" id="UP000013840">
    <property type="component" value="Unassembled WGS sequence"/>
</dbReference>
<reference evidence="1 2" key="1">
    <citation type="submission" date="2013-02" db="EMBL/GenBank/DDBJ databases">
        <title>The Genome Sequence of Enterococcus caccae BAA-1240.</title>
        <authorList>
            <consortium name="The Broad Institute Genome Sequencing Platform"/>
            <consortium name="The Broad Institute Genome Sequencing Center for Infectious Disease"/>
            <person name="Earl A.M."/>
            <person name="Gilmore M.S."/>
            <person name="Lebreton F."/>
            <person name="Walker B."/>
            <person name="Young S.K."/>
            <person name="Zeng Q."/>
            <person name="Gargeya S."/>
            <person name="Fitzgerald M."/>
            <person name="Haas B."/>
            <person name="Abouelleil A."/>
            <person name="Alvarado L."/>
            <person name="Arachchi H.M."/>
            <person name="Berlin A.M."/>
            <person name="Chapman S.B."/>
            <person name="Dewar J."/>
            <person name="Goldberg J."/>
            <person name="Griggs A."/>
            <person name="Gujja S."/>
            <person name="Hansen M."/>
            <person name="Howarth C."/>
            <person name="Imamovic A."/>
            <person name="Larimer J."/>
            <person name="McCowan C."/>
            <person name="Murphy C."/>
            <person name="Neiman D."/>
            <person name="Pearson M."/>
            <person name="Priest M."/>
            <person name="Roberts A."/>
            <person name="Saif S."/>
            <person name="Shea T."/>
            <person name="Sisk P."/>
            <person name="Sykes S."/>
            <person name="Wortman J."/>
            <person name="Nusbaum C."/>
            <person name="Birren B."/>
        </authorList>
    </citation>
    <scope>NUCLEOTIDE SEQUENCE [LARGE SCALE GENOMIC DNA]</scope>
    <source>
        <strain evidence="1 2">ATCC BAA-1240</strain>
    </source>
</reference>
<organism evidence="1 2">
    <name type="scientific">Enterococcus caccae ATCC BAA-1240</name>
    <dbReference type="NCBI Taxonomy" id="1158612"/>
    <lineage>
        <taxon>Bacteria</taxon>
        <taxon>Bacillati</taxon>
        <taxon>Bacillota</taxon>
        <taxon>Bacilli</taxon>
        <taxon>Lactobacillales</taxon>
        <taxon>Enterococcaceae</taxon>
        <taxon>Enterococcus</taxon>
    </lineage>
</organism>
<evidence type="ECO:0000313" key="2">
    <source>
        <dbReference type="Proteomes" id="UP000013840"/>
    </source>
</evidence>
<dbReference type="OrthoDB" id="9919832at2"/>
<name>R3WCZ0_9ENTE</name>
<protein>
    <submittedName>
        <fullName evidence="1">Uncharacterized protein</fullName>
    </submittedName>
</protein>
<dbReference type="PATRIC" id="fig|1158612.3.peg.1550"/>
<dbReference type="RefSeq" id="WP_010771690.1">
    <property type="nucleotide sequence ID" value="NZ_KB946333.1"/>
</dbReference>
<accession>R3WCZ0</accession>
<keyword evidence="2" id="KW-1185">Reference proteome</keyword>
<proteinExistence type="predicted"/>